<dbReference type="EC" id="2.7.10.2" evidence="13"/>
<dbReference type="PANTHER" id="PTHR32309">
    <property type="entry name" value="TYROSINE-PROTEIN KINASE"/>
    <property type="match status" value="1"/>
</dbReference>
<evidence type="ECO:0000313" key="13">
    <source>
        <dbReference type="EMBL" id="MDE8653192.1"/>
    </source>
</evidence>
<dbReference type="SUPFAM" id="SSF52540">
    <property type="entry name" value="P-loop containing nucleoside triphosphate hydrolases"/>
    <property type="match status" value="1"/>
</dbReference>
<sequence>MNESTSSQQYAVALGGSERWSDAGNSLRKSVQTLIRNRWVILGCVVLALMLGLAVTLLTKPTYAARATFEVQADKKIVGNIDDAEGAAGANDRASLQTQLTLLQSRGLAHSIVDSLNLASDADFGGDDASDAPDPAVQRAALARQTNRAIAKVNANLEAATLNDSMVVEITYRDENPHMAARIANAAMDEFFKSNVERGYAASSYARNFLSGRLAELRKKLEDSERELIVYAGDNGILAAQSQTSGAMGSQSLESSALAALIQRVAQARTDRITAEQSWRLGASGHGSDLPALQDDNEATALKSQLASLESDYQQKRATFLPDYPPMQELKSRIDRTRAQLARINQQNVQGLRASFELAQREEQALQAQLESLRGSVFDTQNRGIRFATLQREVDTNRALYDALLQRYKEIGAATGSENDLAPVDKATVPTSPESPKLWLNLLIAFIIGLVAGIAAAFIRDALEDRISTPEDVESKLHLPLLGTTPEVSGDVVELLNDRASPLGEAYFSIQTALRLSSAGALPKTVLVASCETGEGKTTTALGLAGSHAARGLKVLLIDADLRRPSLHRQLDVRPSFGLSDVTTGAVEPLDAVVHLDDRNFDFLAAGAIAPNPAQLLSVGFAGPLAVLSEHYDSIIIDSAPVLGLADAPLIADLVDGCIFVMEAGRSRPSTIRAALKRLANAKGLFYGIVLTKFNRRLAGYGYDYETYRYTYGKSDEISS</sequence>
<dbReference type="PANTHER" id="PTHR32309:SF13">
    <property type="entry name" value="FERRIC ENTEROBACTIN TRANSPORT PROTEIN FEPE"/>
    <property type="match status" value="1"/>
</dbReference>
<dbReference type="InterPro" id="IPR027417">
    <property type="entry name" value="P-loop_NTPase"/>
</dbReference>
<dbReference type="Gene3D" id="3.40.50.300">
    <property type="entry name" value="P-loop containing nucleotide triphosphate hydrolases"/>
    <property type="match status" value="1"/>
</dbReference>
<dbReference type="Pfam" id="PF01656">
    <property type="entry name" value="CbiA"/>
    <property type="match status" value="1"/>
</dbReference>
<keyword evidence="7 9" id="KW-0472">Membrane</keyword>
<dbReference type="Proteomes" id="UP001216253">
    <property type="component" value="Unassembled WGS sequence"/>
</dbReference>
<dbReference type="InterPro" id="IPR050445">
    <property type="entry name" value="Bact_polysacc_biosynth/exp"/>
</dbReference>
<dbReference type="EMBL" id="JARESE010000051">
    <property type="protein sequence ID" value="MDE8653192.1"/>
    <property type="molecule type" value="Genomic_DNA"/>
</dbReference>
<comment type="caution">
    <text evidence="13">The sequence shown here is derived from an EMBL/GenBank/DDBJ whole genome shotgun (WGS) entry which is preliminary data.</text>
</comment>
<evidence type="ECO:0000256" key="1">
    <source>
        <dbReference type="ARBA" id="ARBA00004651"/>
    </source>
</evidence>
<evidence type="ECO:0000256" key="4">
    <source>
        <dbReference type="ARBA" id="ARBA00022741"/>
    </source>
</evidence>
<evidence type="ECO:0000256" key="3">
    <source>
        <dbReference type="ARBA" id="ARBA00022692"/>
    </source>
</evidence>
<keyword evidence="3 9" id="KW-0812">Transmembrane</keyword>
<dbReference type="Pfam" id="PF02706">
    <property type="entry name" value="Wzz"/>
    <property type="match status" value="1"/>
</dbReference>
<evidence type="ECO:0000259" key="12">
    <source>
        <dbReference type="Pfam" id="PF13807"/>
    </source>
</evidence>
<accession>A0ABT5WTI2</accession>
<dbReference type="RefSeq" id="WP_275229302.1">
    <property type="nucleotide sequence ID" value="NZ_JARESE010000051.1"/>
</dbReference>
<keyword evidence="2" id="KW-1003">Cell membrane</keyword>
<evidence type="ECO:0000259" key="10">
    <source>
        <dbReference type="Pfam" id="PF01656"/>
    </source>
</evidence>
<keyword evidence="14" id="KW-1185">Reference proteome</keyword>
<dbReference type="NCBIfam" id="TIGR01007">
    <property type="entry name" value="eps_fam"/>
    <property type="match status" value="1"/>
</dbReference>
<evidence type="ECO:0000313" key="14">
    <source>
        <dbReference type="Proteomes" id="UP001216253"/>
    </source>
</evidence>
<dbReference type="CDD" id="cd05387">
    <property type="entry name" value="BY-kinase"/>
    <property type="match status" value="1"/>
</dbReference>
<feature type="domain" description="Tyrosine-protein kinase G-rich" evidence="12">
    <location>
        <begin position="389"/>
        <end position="461"/>
    </location>
</feature>
<name>A0ABT5WTI2_9SPHN</name>
<dbReference type="InterPro" id="IPR005702">
    <property type="entry name" value="Wzc-like_C"/>
</dbReference>
<evidence type="ECO:0000256" key="9">
    <source>
        <dbReference type="SAM" id="Phobius"/>
    </source>
</evidence>
<feature type="transmembrane region" description="Helical" evidence="9">
    <location>
        <begin position="438"/>
        <end position="459"/>
    </location>
</feature>
<feature type="coiled-coil region" evidence="8">
    <location>
        <begin position="299"/>
        <end position="376"/>
    </location>
</feature>
<reference evidence="13 14" key="1">
    <citation type="submission" date="2023-03" db="EMBL/GenBank/DDBJ databases">
        <title>NovoSphingobium album sp. nov. isolated from polycyclic aromatic hydrocarbons- and heavy-metal polluted soil.</title>
        <authorList>
            <person name="Liu Z."/>
            <person name="Wang K."/>
        </authorList>
    </citation>
    <scope>NUCLEOTIDE SEQUENCE [LARGE SCALE GENOMIC DNA]</scope>
    <source>
        <strain evidence="13 14">H3SJ31-1</strain>
    </source>
</reference>
<feature type="coiled-coil region" evidence="8">
    <location>
        <begin position="207"/>
        <end position="234"/>
    </location>
</feature>
<comment type="subcellular location">
    <subcellularLocation>
        <location evidence="1">Cell membrane</location>
        <topology evidence="1">Multi-pass membrane protein</topology>
    </subcellularLocation>
</comment>
<evidence type="ECO:0000259" key="11">
    <source>
        <dbReference type="Pfam" id="PF02706"/>
    </source>
</evidence>
<evidence type="ECO:0000256" key="6">
    <source>
        <dbReference type="ARBA" id="ARBA00022989"/>
    </source>
</evidence>
<organism evidence="13 14">
    <name type="scientific">Novosphingobium album</name>
    <name type="common">ex Liu et al. 2023</name>
    <dbReference type="NCBI Taxonomy" id="3031130"/>
    <lineage>
        <taxon>Bacteria</taxon>
        <taxon>Pseudomonadati</taxon>
        <taxon>Pseudomonadota</taxon>
        <taxon>Alphaproteobacteria</taxon>
        <taxon>Sphingomonadales</taxon>
        <taxon>Sphingomonadaceae</taxon>
        <taxon>Novosphingobium</taxon>
    </lineage>
</organism>
<evidence type="ECO:0000256" key="8">
    <source>
        <dbReference type="SAM" id="Coils"/>
    </source>
</evidence>
<dbReference type="GO" id="GO:0004715">
    <property type="term" value="F:non-membrane spanning protein tyrosine kinase activity"/>
    <property type="evidence" value="ECO:0007669"/>
    <property type="project" value="UniProtKB-EC"/>
</dbReference>
<keyword evidence="4" id="KW-0547">Nucleotide-binding</keyword>
<feature type="transmembrane region" description="Helical" evidence="9">
    <location>
        <begin position="39"/>
        <end position="58"/>
    </location>
</feature>
<proteinExistence type="predicted"/>
<keyword evidence="5" id="KW-0067">ATP-binding</keyword>
<keyword evidence="13" id="KW-0808">Transferase</keyword>
<dbReference type="InterPro" id="IPR032807">
    <property type="entry name" value="GNVR"/>
</dbReference>
<gene>
    <name evidence="13" type="ORF">PYV00_15935</name>
</gene>
<dbReference type="Pfam" id="PF13807">
    <property type="entry name" value="GNVR"/>
    <property type="match status" value="1"/>
</dbReference>
<dbReference type="InterPro" id="IPR002586">
    <property type="entry name" value="CobQ/CobB/MinD/ParA_Nub-bd_dom"/>
</dbReference>
<keyword evidence="8" id="KW-0175">Coiled coil</keyword>
<keyword evidence="6 9" id="KW-1133">Transmembrane helix</keyword>
<feature type="domain" description="CobQ/CobB/MinD/ParA nucleotide binding" evidence="10">
    <location>
        <begin position="527"/>
        <end position="697"/>
    </location>
</feature>
<dbReference type="InterPro" id="IPR003856">
    <property type="entry name" value="LPS_length_determ_N"/>
</dbReference>
<feature type="domain" description="Polysaccharide chain length determinant N-terminal" evidence="11">
    <location>
        <begin position="27"/>
        <end position="115"/>
    </location>
</feature>
<protein>
    <submittedName>
        <fullName evidence="13">Polysaccharide biosynthesis tyrosine autokinase</fullName>
        <ecNumber evidence="13">2.7.10.2</ecNumber>
    </submittedName>
</protein>
<evidence type="ECO:0000256" key="2">
    <source>
        <dbReference type="ARBA" id="ARBA00022475"/>
    </source>
</evidence>
<evidence type="ECO:0000256" key="7">
    <source>
        <dbReference type="ARBA" id="ARBA00023136"/>
    </source>
</evidence>
<evidence type="ECO:0000256" key="5">
    <source>
        <dbReference type="ARBA" id="ARBA00022840"/>
    </source>
</evidence>